<dbReference type="EMBL" id="BAAANL010000001">
    <property type="protein sequence ID" value="GAA1852767.1"/>
    <property type="molecule type" value="Genomic_DNA"/>
</dbReference>
<gene>
    <name evidence="3" type="primary">cntL</name>
    <name evidence="3" type="ORF">GCM10009751_06710</name>
</gene>
<dbReference type="InterPro" id="IPR004298">
    <property type="entry name" value="Nicotian_synth"/>
</dbReference>
<keyword evidence="1" id="KW-0808">Transferase</keyword>
<dbReference type="Gene3D" id="3.40.50.150">
    <property type="entry name" value="Vaccinia Virus protein VP39"/>
    <property type="match status" value="1"/>
</dbReference>
<dbReference type="PANTHER" id="PTHR32266">
    <property type="entry name" value="NICOTIANAMINE SYNTHASE 3"/>
    <property type="match status" value="1"/>
</dbReference>
<keyword evidence="4" id="KW-1185">Reference proteome</keyword>
<evidence type="ECO:0000256" key="1">
    <source>
        <dbReference type="ARBA" id="ARBA00022679"/>
    </source>
</evidence>
<dbReference type="InterPro" id="IPR029063">
    <property type="entry name" value="SAM-dependent_MTases_sf"/>
</dbReference>
<comment type="caution">
    <text evidence="3">The sequence shown here is derived from an EMBL/GenBank/DDBJ whole genome shotgun (WGS) entry which is preliminary data.</text>
</comment>
<evidence type="ECO:0000313" key="3">
    <source>
        <dbReference type="EMBL" id="GAA1852767.1"/>
    </source>
</evidence>
<proteinExistence type="predicted"/>
<dbReference type="Proteomes" id="UP001501094">
    <property type="component" value="Unassembled WGS sequence"/>
</dbReference>
<sequence>MSDLSSGTSRTLSAAASGLLGVLHEYLRRFTAAADGYDGSTSRAAILETAMAGYSELVTDERNIAPFAELERDRAAETAELVTALRARSARCAAVSEKYRALRLLEGRTGTGGYFDNVESCIEEEFGAVSPAGTSRVLLVGSGSFPMTLLNVAARTGAVAAGVDIDAEAVDLGRRVVRLLGGSYDITLDSRPVGELPFTRTATHIVFSSTVAAKYDLLHRLHAGTRDDVVVAMRFGDGLKSLFNYPMQDVDPARWRLLETVRRPDQVFDVAVYVKHDAGSEAGDA</sequence>
<dbReference type="PANTHER" id="PTHR32266:SF12">
    <property type="entry name" value="NICOTIANAMINE SYNTHASE 3"/>
    <property type="match status" value="1"/>
</dbReference>
<organism evidence="3 4">
    <name type="scientific">Myceligenerans crystallogenes</name>
    <dbReference type="NCBI Taxonomy" id="316335"/>
    <lineage>
        <taxon>Bacteria</taxon>
        <taxon>Bacillati</taxon>
        <taxon>Actinomycetota</taxon>
        <taxon>Actinomycetes</taxon>
        <taxon>Micrococcales</taxon>
        <taxon>Promicromonosporaceae</taxon>
        <taxon>Myceligenerans</taxon>
    </lineage>
</organism>
<accession>A0ABN2N516</accession>
<protein>
    <submittedName>
        <fullName evidence="3">D-histidine (S)-2-aminobutanoyltransferase CntL</fullName>
    </submittedName>
</protein>
<name>A0ABN2N516_9MICO</name>
<keyword evidence="2" id="KW-0949">S-adenosyl-L-methionine</keyword>
<reference evidence="3 4" key="1">
    <citation type="journal article" date="2019" name="Int. J. Syst. Evol. Microbiol.">
        <title>The Global Catalogue of Microorganisms (GCM) 10K type strain sequencing project: providing services to taxonomists for standard genome sequencing and annotation.</title>
        <authorList>
            <consortium name="The Broad Institute Genomics Platform"/>
            <consortium name="The Broad Institute Genome Sequencing Center for Infectious Disease"/>
            <person name="Wu L."/>
            <person name="Ma J."/>
        </authorList>
    </citation>
    <scope>NUCLEOTIDE SEQUENCE [LARGE SCALE GENOMIC DNA]</scope>
    <source>
        <strain evidence="3 4">JCM 14326</strain>
    </source>
</reference>
<evidence type="ECO:0000313" key="4">
    <source>
        <dbReference type="Proteomes" id="UP001501094"/>
    </source>
</evidence>
<dbReference type="RefSeq" id="WP_344099485.1">
    <property type="nucleotide sequence ID" value="NZ_BAAANL010000001.1"/>
</dbReference>
<evidence type="ECO:0000256" key="2">
    <source>
        <dbReference type="ARBA" id="ARBA00022691"/>
    </source>
</evidence>